<protein>
    <submittedName>
        <fullName evidence="3">Uncharacterized protein</fullName>
    </submittedName>
</protein>
<evidence type="ECO:0000256" key="2">
    <source>
        <dbReference type="SAM" id="MobiDB-lite"/>
    </source>
</evidence>
<feature type="region of interest" description="Disordered" evidence="2">
    <location>
        <begin position="1282"/>
        <end position="1301"/>
    </location>
</feature>
<evidence type="ECO:0000313" key="4">
    <source>
        <dbReference type="Proteomes" id="UP001178507"/>
    </source>
</evidence>
<sequence length="1461" mass="160116">MSRSSAARELVEIRQRLAGLQDEVASLADRVTALELASEFELVLPAEEAAESPRSTSAASSHAPVSTERRLAAARSIGLFWVRCLKGRARGPSGRDSIPLPSVIYVCVRDINGHKRSPVKVFQSFAQLVPWVGKRGEFGDSVFTGFPSEWEARAAVTAAGLETIARRVVPLQLFSRPSVATVRGASPENRDQPLPDLSLRVWVAVDFSFAEQEGAAEVLPFAGDLVRFAEELYPDLFLSADSAGAEKPQGPPPSGPAAAVSGLPLPGLDSAVVNAAIAAGISREHLAEMSALIQKRPGKLGDIPAPAAKRPPPGLAAHADPLSASASEEEEPEPAKGVDPVAKALSKLTEIADALASNRKQERGLQAILEGAGSNSSHGEGASGSAGRRNAVALQQLRAALSSQPAYIYERIEANLRADFNLARQLPGSSAVPVSARAWLELRSKVQPYQTNIRFIWGIAGVWDCLMNEEYAQARARCALLVAQGDQLAVDRGSWVLAGELLLEESPPFSAFNHHRLPEGSETPFTKLAEPVWLDLLLWKLKEIEDFLDKRKKLSQRAKPHGEQPNPEQIKPRGDTRPPKPKGKGKGPGSQPLAPEPAAAVRDPRSSVAHAAALLVGPKFTLDMGRSASKFETVEFSVEALHRAACGTRLAGTYARHGGDAPACIAAPCVDKAALPSPRLGAVKRNARRQEFSLSTKRRCAGPSPVKLGNQLAVWVAAFMTQALHLGIVFSWLSFMWDLHEFQQLACSASVGWFTVDQCRQDLLLPTDLLSFDKPILFFRIEKAGYVVVELCMPTTRACLSLTCCGRKRATFPSCCGFRAAEAVRSTSHLENCALRAQSLRVSYSEPGTNHNGEFDFIHIASWNGLKLASKFYGELGECQVDYSVMCKGTSVYLNVEDSCKERSDTRSFTMGMSRQTELHKAGESLLPSLSHPLRRARDMNLKVYLPRRTVRLFTEGSKVVFQLISTPTLQEQLEDPTKMIFFARVPKLASCLPQRRDRLFQSNLHNGSYSAQQCAACHNLLESKMKDLDECSVAETKEARLRCKWLSYELRQEQPGSSGADISDLILRSLHSESEEALPLPLAWQLGCQDLGCCPLDPEQAKMLASEAQQSLAMEKQVASRRSESQADVASTRQQGLAEKVLSDPSSRRKMETMLRMHVSQYKHAKPTASIYLRPPFTAPFNPREMERVPTSDDNCSYSFRKGRCEPRGACAYKFRLGDLTLDQSCRLRVKTLKPTSDGECLWDFKEARCRHPMYCSRQCKLLKDLTLDQCCKLRPVDDMTTKRRESPSGTEEEDDDIGLVADEDALDIDTILDDFDGIDWEGEEDPEGTQALSDDEETSESNAGEEDVAEGNCQSSSDRAVMLRPDTKAKLEKIGRKSYSVIYGLDREGSHKKHMEYGYSELCASCMVDVSDCGLKNCFKLLATRGPDHTSSIDCMEENCNPALRSCSGLTAAELPPAR</sequence>
<feature type="compositionally biased region" description="Acidic residues" evidence="2">
    <location>
        <begin position="1319"/>
        <end position="1351"/>
    </location>
</feature>
<feature type="region of interest" description="Disordered" evidence="2">
    <location>
        <begin position="302"/>
        <end position="339"/>
    </location>
</feature>
<accession>A0AA36NCK1</accession>
<proteinExistence type="predicted"/>
<organism evidence="3 4">
    <name type="scientific">Effrenium voratum</name>
    <dbReference type="NCBI Taxonomy" id="2562239"/>
    <lineage>
        <taxon>Eukaryota</taxon>
        <taxon>Sar</taxon>
        <taxon>Alveolata</taxon>
        <taxon>Dinophyceae</taxon>
        <taxon>Suessiales</taxon>
        <taxon>Symbiodiniaceae</taxon>
        <taxon>Effrenium</taxon>
    </lineage>
</organism>
<evidence type="ECO:0000313" key="3">
    <source>
        <dbReference type="EMBL" id="CAJ1402172.1"/>
    </source>
</evidence>
<reference evidence="3" key="1">
    <citation type="submission" date="2023-08" db="EMBL/GenBank/DDBJ databases">
        <authorList>
            <person name="Chen Y."/>
            <person name="Shah S."/>
            <person name="Dougan E. K."/>
            <person name="Thang M."/>
            <person name="Chan C."/>
        </authorList>
    </citation>
    <scope>NUCLEOTIDE SEQUENCE</scope>
</reference>
<dbReference type="EMBL" id="CAUJNA010003441">
    <property type="protein sequence ID" value="CAJ1402172.1"/>
    <property type="molecule type" value="Genomic_DNA"/>
</dbReference>
<evidence type="ECO:0000256" key="1">
    <source>
        <dbReference type="SAM" id="Coils"/>
    </source>
</evidence>
<feature type="coiled-coil region" evidence="1">
    <location>
        <begin position="3"/>
        <end position="37"/>
    </location>
</feature>
<gene>
    <name evidence="3" type="ORF">EVOR1521_LOCUS25119</name>
</gene>
<feature type="compositionally biased region" description="Polar residues" evidence="2">
    <location>
        <begin position="1127"/>
        <end position="1136"/>
    </location>
</feature>
<comment type="caution">
    <text evidence="3">The sequence shown here is derived from an EMBL/GenBank/DDBJ whole genome shotgun (WGS) entry which is preliminary data.</text>
</comment>
<feature type="region of interest" description="Disordered" evidence="2">
    <location>
        <begin position="1319"/>
        <end position="1359"/>
    </location>
</feature>
<feature type="region of interest" description="Disordered" evidence="2">
    <location>
        <begin position="555"/>
        <end position="605"/>
    </location>
</feature>
<keyword evidence="4" id="KW-1185">Reference proteome</keyword>
<name>A0AA36NCK1_9DINO</name>
<keyword evidence="1" id="KW-0175">Coiled coil</keyword>
<feature type="compositionally biased region" description="Acidic residues" evidence="2">
    <location>
        <begin position="1292"/>
        <end position="1301"/>
    </location>
</feature>
<dbReference type="Proteomes" id="UP001178507">
    <property type="component" value="Unassembled WGS sequence"/>
</dbReference>
<feature type="region of interest" description="Disordered" evidence="2">
    <location>
        <begin position="1116"/>
        <end position="1147"/>
    </location>
</feature>